<dbReference type="SUPFAM" id="SSF69765">
    <property type="entry name" value="IpsF-like"/>
    <property type="match status" value="1"/>
</dbReference>
<dbReference type="GO" id="GO:0008685">
    <property type="term" value="F:2-C-methyl-D-erythritol 2,4-cyclodiphosphate synthase activity"/>
    <property type="evidence" value="ECO:0007669"/>
    <property type="project" value="InterPro"/>
</dbReference>
<dbReference type="InterPro" id="IPR036571">
    <property type="entry name" value="MECDP_synthase_sf"/>
</dbReference>
<dbReference type="AlphaFoldDB" id="A0AA88QE23"/>
<evidence type="ECO:0000259" key="1">
    <source>
        <dbReference type="Pfam" id="PF02542"/>
    </source>
</evidence>
<evidence type="ECO:0000313" key="2">
    <source>
        <dbReference type="EMBL" id="KAK2968659.1"/>
    </source>
</evidence>
<reference evidence="2" key="1">
    <citation type="submission" date="2022-12" db="EMBL/GenBank/DDBJ databases">
        <title>Draft genome assemblies for two species of Escallonia (Escalloniales).</title>
        <authorList>
            <person name="Chanderbali A."/>
            <person name="Dervinis C."/>
            <person name="Anghel I."/>
            <person name="Soltis D."/>
            <person name="Soltis P."/>
            <person name="Zapata F."/>
        </authorList>
    </citation>
    <scope>NUCLEOTIDE SEQUENCE</scope>
    <source>
        <strain evidence="2">UCBG92.1500</strain>
        <tissue evidence="2">Leaf</tissue>
    </source>
</reference>
<dbReference type="PANTHER" id="PTHR43181">
    <property type="entry name" value="2-C-METHYL-D-ERYTHRITOL 2,4-CYCLODIPHOSPHATE SYNTHASE, CHLOROPLASTIC"/>
    <property type="match status" value="1"/>
</dbReference>
<keyword evidence="3" id="KW-1185">Reference proteome</keyword>
<protein>
    <recommendedName>
        <fullName evidence="1">2-C-methyl-D-erythritol 2,4-cyclodiphosphate synthase domain-containing protein</fullName>
    </recommendedName>
</protein>
<dbReference type="Proteomes" id="UP001187471">
    <property type="component" value="Unassembled WGS sequence"/>
</dbReference>
<name>A0AA88QE23_9ASTE</name>
<dbReference type="PANTHER" id="PTHR43181:SF1">
    <property type="entry name" value="2-C-METHYL-D-ERYTHRITOL 2,4-CYCLODIPHOSPHATE SYNTHASE, CHLOROPLASTIC"/>
    <property type="match status" value="1"/>
</dbReference>
<dbReference type="Pfam" id="PF02542">
    <property type="entry name" value="YgbB"/>
    <property type="match status" value="1"/>
</dbReference>
<feature type="domain" description="2-C-methyl-D-erythritol 2,4-cyclodiphosphate synthase" evidence="1">
    <location>
        <begin position="12"/>
        <end position="59"/>
    </location>
</feature>
<organism evidence="2 3">
    <name type="scientific">Escallonia rubra</name>
    <dbReference type="NCBI Taxonomy" id="112253"/>
    <lineage>
        <taxon>Eukaryota</taxon>
        <taxon>Viridiplantae</taxon>
        <taxon>Streptophyta</taxon>
        <taxon>Embryophyta</taxon>
        <taxon>Tracheophyta</taxon>
        <taxon>Spermatophyta</taxon>
        <taxon>Magnoliopsida</taxon>
        <taxon>eudicotyledons</taxon>
        <taxon>Gunneridae</taxon>
        <taxon>Pentapetalae</taxon>
        <taxon>asterids</taxon>
        <taxon>campanulids</taxon>
        <taxon>Escalloniales</taxon>
        <taxon>Escalloniaceae</taxon>
        <taxon>Escallonia</taxon>
    </lineage>
</organism>
<dbReference type="Gene3D" id="3.30.1330.50">
    <property type="entry name" value="2-C-methyl-D-erythritol 2,4-cyclodiphosphate synthase"/>
    <property type="match status" value="1"/>
</dbReference>
<proteinExistence type="predicted"/>
<gene>
    <name evidence="2" type="ORF">RJ640_012502</name>
</gene>
<comment type="caution">
    <text evidence="2">The sequence shown here is derived from an EMBL/GenBank/DDBJ whole genome shotgun (WGS) entry which is preliminary data.</text>
</comment>
<dbReference type="EMBL" id="JAVXUO010002897">
    <property type="protein sequence ID" value="KAK2968659.1"/>
    <property type="molecule type" value="Genomic_DNA"/>
</dbReference>
<accession>A0AA88QE23</accession>
<sequence length="74" mass="7876">MRQQMPSRKEISDVLLHCVVDAILGALGLPDIGQIFLDIDPKWKRAASGVFVKEASDGVVVAGSGEVGDEVVKN</sequence>
<evidence type="ECO:0000313" key="3">
    <source>
        <dbReference type="Proteomes" id="UP001187471"/>
    </source>
</evidence>
<dbReference type="InterPro" id="IPR003526">
    <property type="entry name" value="MECDP_synthase"/>
</dbReference>
<dbReference type="GO" id="GO:0016114">
    <property type="term" value="P:terpenoid biosynthetic process"/>
    <property type="evidence" value="ECO:0007669"/>
    <property type="project" value="InterPro"/>
</dbReference>